<evidence type="ECO:0000313" key="2">
    <source>
        <dbReference type="EMBL" id="GFB27529.1"/>
    </source>
</evidence>
<feature type="region of interest" description="Disordered" evidence="1">
    <location>
        <begin position="73"/>
        <end position="100"/>
    </location>
</feature>
<dbReference type="AlphaFoldDB" id="A0A699L5Y8"/>
<feature type="compositionally biased region" description="Basic and acidic residues" evidence="1">
    <location>
        <begin position="214"/>
        <end position="228"/>
    </location>
</feature>
<dbReference type="EMBL" id="BKCJ010590922">
    <property type="protein sequence ID" value="GFB27529.1"/>
    <property type="molecule type" value="Genomic_DNA"/>
</dbReference>
<comment type="caution">
    <text evidence="2">The sequence shown here is derived from an EMBL/GenBank/DDBJ whole genome shotgun (WGS) entry which is preliminary data.</text>
</comment>
<gene>
    <name evidence="2" type="ORF">Tci_699500</name>
</gene>
<organism evidence="2">
    <name type="scientific">Tanacetum cinerariifolium</name>
    <name type="common">Dalmatian daisy</name>
    <name type="synonym">Chrysanthemum cinerariifolium</name>
    <dbReference type="NCBI Taxonomy" id="118510"/>
    <lineage>
        <taxon>Eukaryota</taxon>
        <taxon>Viridiplantae</taxon>
        <taxon>Streptophyta</taxon>
        <taxon>Embryophyta</taxon>
        <taxon>Tracheophyta</taxon>
        <taxon>Spermatophyta</taxon>
        <taxon>Magnoliopsida</taxon>
        <taxon>eudicotyledons</taxon>
        <taxon>Gunneridae</taxon>
        <taxon>Pentapetalae</taxon>
        <taxon>asterids</taxon>
        <taxon>campanulids</taxon>
        <taxon>Asterales</taxon>
        <taxon>Asteraceae</taxon>
        <taxon>Asteroideae</taxon>
        <taxon>Anthemideae</taxon>
        <taxon>Anthemidinae</taxon>
        <taxon>Tanacetum</taxon>
    </lineage>
</organism>
<proteinExistence type="predicted"/>
<feature type="compositionally biased region" description="Basic residues" evidence="1">
    <location>
        <begin position="232"/>
        <end position="246"/>
    </location>
</feature>
<feature type="compositionally biased region" description="Polar residues" evidence="1">
    <location>
        <begin position="1"/>
        <end position="10"/>
    </location>
</feature>
<evidence type="ECO:0000256" key="1">
    <source>
        <dbReference type="SAM" id="MobiDB-lite"/>
    </source>
</evidence>
<protein>
    <submittedName>
        <fullName evidence="2">Uncharacterized protein</fullName>
    </submittedName>
</protein>
<reference evidence="2" key="1">
    <citation type="journal article" date="2019" name="Sci. Rep.">
        <title>Draft genome of Tanacetum cinerariifolium, the natural source of mosquito coil.</title>
        <authorList>
            <person name="Yamashiro T."/>
            <person name="Shiraishi A."/>
            <person name="Satake H."/>
            <person name="Nakayama K."/>
        </authorList>
    </citation>
    <scope>NUCLEOTIDE SEQUENCE</scope>
</reference>
<feature type="region of interest" description="Disordered" evidence="1">
    <location>
        <begin position="203"/>
        <end position="246"/>
    </location>
</feature>
<feature type="compositionally biased region" description="Basic and acidic residues" evidence="1">
    <location>
        <begin position="73"/>
        <end position="96"/>
    </location>
</feature>
<name>A0A699L5Y8_TANCI</name>
<feature type="region of interest" description="Disordered" evidence="1">
    <location>
        <begin position="1"/>
        <end position="23"/>
    </location>
</feature>
<accession>A0A699L5Y8</accession>
<sequence length="246" mass="27648">MEQEVQRTVVSSSSSGSLNMAFLSFPGSTNEVDTASIQVSGASTPVSTVSSHDNTTNLSDATVYAFLANQPDGEWRSHKNQESRARNQDSSRKPVNLEDTSSKAIEAIDGAGFDWSYMANDEVSTNMAPLKTQYDNLRIEFNKSEFDLATYKRGLASVKEQLVFYKKNEVVFCHQIAVLKRDDSFTDSEITALNLQIEKLKKEKVSDSDEDESKEMVLKFDNVQHKPEQANQHRKVSQNPRHNRTN</sequence>